<sequence length="101" mass="11004">MIDATKSTPEQQEPNVVVLIMLDKKLKSAHKNIIVKADGFELETETEGGEDVIVSTKWKADIIETISSSSLLEVGPYKYSLKQSSAAMKAMLACYATLPGK</sequence>
<reference evidence="2" key="1">
    <citation type="submission" date="2017-12" db="EMBL/GenBank/DDBJ databases">
        <authorList>
            <person name="Diaz M."/>
        </authorList>
    </citation>
    <scope>NUCLEOTIDE SEQUENCE [LARGE SCALE GENOMIC DNA]</scope>
    <source>
        <strain evidence="2">FI11154</strain>
    </source>
</reference>
<proteinExistence type="predicted"/>
<protein>
    <submittedName>
        <fullName evidence="1">Uncharacterized protein</fullName>
    </submittedName>
</protein>
<organism evidence="1 2">
    <name type="scientific">Ochrobactrum soli</name>
    <dbReference type="NCBI Taxonomy" id="2448455"/>
    <lineage>
        <taxon>Bacteria</taxon>
        <taxon>Pseudomonadati</taxon>
        <taxon>Pseudomonadota</taxon>
        <taxon>Alphaproteobacteria</taxon>
        <taxon>Hyphomicrobiales</taxon>
        <taxon>Brucellaceae</taxon>
        <taxon>Brucella/Ochrobactrum group</taxon>
        <taxon>Ochrobactrum</taxon>
    </lineage>
</organism>
<accession>A0A2P9HNN9</accession>
<dbReference type="EMBL" id="OOFM01000005">
    <property type="protein sequence ID" value="SPL65746.1"/>
    <property type="molecule type" value="Genomic_DNA"/>
</dbReference>
<dbReference type="Proteomes" id="UP000246073">
    <property type="component" value="Unassembled WGS sequence"/>
</dbReference>
<evidence type="ECO:0000313" key="1">
    <source>
        <dbReference type="EMBL" id="SPL65746.1"/>
    </source>
</evidence>
<evidence type="ECO:0000313" key="2">
    <source>
        <dbReference type="Proteomes" id="UP000246073"/>
    </source>
</evidence>
<dbReference type="AlphaFoldDB" id="A0A2P9HNN9"/>
<gene>
    <name evidence="1" type="ORF">OHAE_1613</name>
</gene>
<name>A0A2P9HNN9_9HYPH</name>